<dbReference type="InterPro" id="IPR015915">
    <property type="entry name" value="Kelch-typ_b-propeller"/>
</dbReference>
<name>A0A3P7NR25_DIBLA</name>
<dbReference type="Proteomes" id="UP000281553">
    <property type="component" value="Unassembled WGS sequence"/>
</dbReference>
<accession>A0A3P7NR25</accession>
<dbReference type="EMBL" id="UYRU01051899">
    <property type="protein sequence ID" value="VDN11639.1"/>
    <property type="molecule type" value="Genomic_DNA"/>
</dbReference>
<keyword evidence="2" id="KW-1185">Reference proteome</keyword>
<dbReference type="Gene3D" id="2.120.10.80">
    <property type="entry name" value="Kelch-type beta propeller"/>
    <property type="match status" value="1"/>
</dbReference>
<sequence length="85" mass="9418">MKERIFVIGGNYSTTIEEYLVRDRRWRKRAPFAVGRNNHAVAAVNVATSPDEEEEEGGTKKTLISIFGASGPVSSCAVFDTIQDR</sequence>
<protein>
    <submittedName>
        <fullName evidence="1">Uncharacterized protein</fullName>
    </submittedName>
</protein>
<evidence type="ECO:0000313" key="2">
    <source>
        <dbReference type="Proteomes" id="UP000281553"/>
    </source>
</evidence>
<organism evidence="1 2">
    <name type="scientific">Dibothriocephalus latus</name>
    <name type="common">Fish tapeworm</name>
    <name type="synonym">Diphyllobothrium latum</name>
    <dbReference type="NCBI Taxonomy" id="60516"/>
    <lineage>
        <taxon>Eukaryota</taxon>
        <taxon>Metazoa</taxon>
        <taxon>Spiralia</taxon>
        <taxon>Lophotrochozoa</taxon>
        <taxon>Platyhelminthes</taxon>
        <taxon>Cestoda</taxon>
        <taxon>Eucestoda</taxon>
        <taxon>Diphyllobothriidea</taxon>
        <taxon>Diphyllobothriidae</taxon>
        <taxon>Dibothriocephalus</taxon>
    </lineage>
</organism>
<dbReference type="AlphaFoldDB" id="A0A3P7NR25"/>
<evidence type="ECO:0000313" key="1">
    <source>
        <dbReference type="EMBL" id="VDN11639.1"/>
    </source>
</evidence>
<proteinExistence type="predicted"/>
<reference evidence="1 2" key="1">
    <citation type="submission" date="2018-11" db="EMBL/GenBank/DDBJ databases">
        <authorList>
            <consortium name="Pathogen Informatics"/>
        </authorList>
    </citation>
    <scope>NUCLEOTIDE SEQUENCE [LARGE SCALE GENOMIC DNA]</scope>
</reference>
<gene>
    <name evidence="1" type="ORF">DILT_LOCUS7470</name>
</gene>